<dbReference type="PROSITE" id="PS51462">
    <property type="entry name" value="NUDIX"/>
    <property type="match status" value="1"/>
</dbReference>
<dbReference type="EMBL" id="AXCY01000007">
    <property type="protein sequence ID" value="KGM12231.1"/>
    <property type="molecule type" value="Genomic_DNA"/>
</dbReference>
<keyword evidence="4" id="KW-1185">Reference proteome</keyword>
<keyword evidence="1" id="KW-0378">Hydrolase</keyword>
<proteinExistence type="predicted"/>
<accession>A0A0A0BWG6</accession>
<dbReference type="GO" id="GO:0005829">
    <property type="term" value="C:cytosol"/>
    <property type="evidence" value="ECO:0007669"/>
    <property type="project" value="TreeGrafter"/>
</dbReference>
<dbReference type="GO" id="GO:0019693">
    <property type="term" value="P:ribose phosphate metabolic process"/>
    <property type="evidence" value="ECO:0007669"/>
    <property type="project" value="TreeGrafter"/>
</dbReference>
<comment type="caution">
    <text evidence="3">The sequence shown here is derived from an EMBL/GenBank/DDBJ whole genome shotgun (WGS) entry which is preliminary data.</text>
</comment>
<feature type="domain" description="Nudix hydrolase" evidence="2">
    <location>
        <begin position="45"/>
        <end position="180"/>
    </location>
</feature>
<dbReference type="GO" id="GO:0016787">
    <property type="term" value="F:hydrolase activity"/>
    <property type="evidence" value="ECO:0007669"/>
    <property type="project" value="UniProtKB-KW"/>
</dbReference>
<dbReference type="InterPro" id="IPR000086">
    <property type="entry name" value="NUDIX_hydrolase_dom"/>
</dbReference>
<sequence length="204" mass="22264">MTVADRRAPRPVVATEVVHDGIIWDVVRDTVDLGGDAGTVRREYVRHPGAVAVLALDDDDRVLLLRQYRHAVGQELWEPPAGLLDVDGEPMHAAAARELAEEADLVAARWWTLVDYRTTPGGSDEHVRVFLARDLTPVADADRHEREDEERDMEVRWVPLDEAVGAVLAGSLHNPSTVAGVLAAAAARARGWSDLRPADAPVTP</sequence>
<dbReference type="RefSeq" id="WP_043602960.1">
    <property type="nucleotide sequence ID" value="NZ_AXCY01000007.1"/>
</dbReference>
<dbReference type="Gene3D" id="3.90.79.10">
    <property type="entry name" value="Nucleoside Triphosphate Pyrophosphohydrolase"/>
    <property type="match status" value="1"/>
</dbReference>
<dbReference type="Proteomes" id="UP000029839">
    <property type="component" value="Unassembled WGS sequence"/>
</dbReference>
<evidence type="ECO:0000313" key="4">
    <source>
        <dbReference type="Proteomes" id="UP000029839"/>
    </source>
</evidence>
<gene>
    <name evidence="3" type="ORF">N868_00975</name>
</gene>
<organism evidence="3 4">
    <name type="scientific">Cellulomonas carbonis T26</name>
    <dbReference type="NCBI Taxonomy" id="947969"/>
    <lineage>
        <taxon>Bacteria</taxon>
        <taxon>Bacillati</taxon>
        <taxon>Actinomycetota</taxon>
        <taxon>Actinomycetes</taxon>
        <taxon>Micrococcales</taxon>
        <taxon>Cellulomonadaceae</taxon>
        <taxon>Cellulomonas</taxon>
    </lineage>
</organism>
<reference evidence="3 4" key="1">
    <citation type="submission" date="2013-08" db="EMBL/GenBank/DDBJ databases">
        <title>Genome sequencing of Cellulomonas carbonis T26.</title>
        <authorList>
            <person name="Chen F."/>
            <person name="Li Y."/>
            <person name="Wang G."/>
        </authorList>
    </citation>
    <scope>NUCLEOTIDE SEQUENCE [LARGE SCALE GENOMIC DNA]</scope>
    <source>
        <strain evidence="3 4">T26</strain>
    </source>
</reference>
<dbReference type="InterPro" id="IPR015797">
    <property type="entry name" value="NUDIX_hydrolase-like_dom_sf"/>
</dbReference>
<dbReference type="SUPFAM" id="SSF55811">
    <property type="entry name" value="Nudix"/>
    <property type="match status" value="1"/>
</dbReference>
<protein>
    <submittedName>
        <fullName evidence="3">ADP-ribose pyrophosphatase</fullName>
    </submittedName>
</protein>
<reference evidence="3 4" key="2">
    <citation type="journal article" date="2015" name="Stand. Genomic Sci.">
        <title>Draft genome sequence of Cellulomonas carbonis T26(T) and comparative analysis of six Cellulomonas genomes.</title>
        <authorList>
            <person name="Zhuang W."/>
            <person name="Zhang S."/>
            <person name="Xia X."/>
            <person name="Wang G."/>
        </authorList>
    </citation>
    <scope>NUCLEOTIDE SEQUENCE [LARGE SCALE GENOMIC DNA]</scope>
    <source>
        <strain evidence="3 4">T26</strain>
    </source>
</reference>
<dbReference type="PANTHER" id="PTHR11839:SF31">
    <property type="entry name" value="ADP-RIBOSE PYROPHOSPHATASE"/>
    <property type="match status" value="1"/>
</dbReference>
<dbReference type="AlphaFoldDB" id="A0A0A0BWG6"/>
<dbReference type="GO" id="GO:0006753">
    <property type="term" value="P:nucleoside phosphate metabolic process"/>
    <property type="evidence" value="ECO:0007669"/>
    <property type="project" value="TreeGrafter"/>
</dbReference>
<dbReference type="OrthoDB" id="9806150at2"/>
<evidence type="ECO:0000259" key="2">
    <source>
        <dbReference type="PROSITE" id="PS51462"/>
    </source>
</evidence>
<dbReference type="Pfam" id="PF00293">
    <property type="entry name" value="NUDIX"/>
    <property type="match status" value="1"/>
</dbReference>
<dbReference type="PANTHER" id="PTHR11839">
    <property type="entry name" value="UDP/ADP-SUGAR PYROPHOSPHATASE"/>
    <property type="match status" value="1"/>
</dbReference>
<name>A0A0A0BWG6_9CELL</name>
<evidence type="ECO:0000256" key="1">
    <source>
        <dbReference type="ARBA" id="ARBA00022801"/>
    </source>
</evidence>
<evidence type="ECO:0000313" key="3">
    <source>
        <dbReference type="EMBL" id="KGM12231.1"/>
    </source>
</evidence>